<feature type="chain" id="PRO_5038061762" evidence="4">
    <location>
        <begin position="27"/>
        <end position="418"/>
    </location>
</feature>
<dbReference type="PROSITE" id="PS51257">
    <property type="entry name" value="PROKAR_LIPOPROTEIN"/>
    <property type="match status" value="1"/>
</dbReference>
<dbReference type="EMBL" id="JAGKSQ010000003">
    <property type="protein sequence ID" value="MBP3950968.1"/>
    <property type="molecule type" value="Genomic_DNA"/>
</dbReference>
<sequence>MKKIISSIMILFVLLVGCGSNTESNADGTNDETTTLTVWVMGSDDHWKTYHDDLIERFEQENKNIEVEVDYIPWAEGENKLVTAATNNRLPDVTTIAGRWTPQLVAMEAVEPLDSYFDEAFQESFVEGAWNTTQYQGSTWGLPIGFTTTGLFYRTDWLEDAGFNSPPTTWEEFVDVAKAFTAEDRYGFGLVGSNGMETTMFWAPFLWSNGGELLNDDLTEATFNSPEGVEALEFYTDLLLTHKVAPEGSINYGRGDSQDLFVSGAVGMTTVGPWFPKTLAQQAPEMEYSIAPYPVKKESANLGTADHIIMSKQSENKETAWTFMEFFTNEENDMKWAEYQGFIPYHKANLENDPRKDDPEFKVFFDVAPDAVVYPTMPEWPQIDQAIADAIQESLTGTKTPQQALDDAAEKVNLLLAK</sequence>
<evidence type="ECO:0000313" key="5">
    <source>
        <dbReference type="EMBL" id="MBP3950968.1"/>
    </source>
</evidence>
<dbReference type="InterPro" id="IPR006059">
    <property type="entry name" value="SBP"/>
</dbReference>
<keyword evidence="3 4" id="KW-0732">Signal</keyword>
<evidence type="ECO:0000256" key="2">
    <source>
        <dbReference type="ARBA" id="ARBA00022448"/>
    </source>
</evidence>
<dbReference type="AlphaFoldDB" id="A0A941AQB2"/>
<dbReference type="GO" id="GO:0055052">
    <property type="term" value="C:ATP-binding cassette (ABC) transporter complex, substrate-binding subunit-containing"/>
    <property type="evidence" value="ECO:0007669"/>
    <property type="project" value="TreeGrafter"/>
</dbReference>
<organism evidence="5 6">
    <name type="scientific">Halalkalibacter suaedae</name>
    <dbReference type="NCBI Taxonomy" id="2822140"/>
    <lineage>
        <taxon>Bacteria</taxon>
        <taxon>Bacillati</taxon>
        <taxon>Bacillota</taxon>
        <taxon>Bacilli</taxon>
        <taxon>Bacillales</taxon>
        <taxon>Bacillaceae</taxon>
        <taxon>Halalkalibacter</taxon>
    </lineage>
</organism>
<dbReference type="PANTHER" id="PTHR30061:SF50">
    <property type="entry name" value="MALTOSE_MALTODEXTRIN-BINDING PERIPLASMIC PROTEIN"/>
    <property type="match status" value="1"/>
</dbReference>
<dbReference type="GO" id="GO:0042956">
    <property type="term" value="P:maltodextrin transmembrane transport"/>
    <property type="evidence" value="ECO:0007669"/>
    <property type="project" value="TreeGrafter"/>
</dbReference>
<protein>
    <submittedName>
        <fullName evidence="5">Sugar ABC transporter substrate-binding protein</fullName>
    </submittedName>
</protein>
<dbReference type="GO" id="GO:1901982">
    <property type="term" value="F:maltose binding"/>
    <property type="evidence" value="ECO:0007669"/>
    <property type="project" value="TreeGrafter"/>
</dbReference>
<feature type="signal peptide" evidence="4">
    <location>
        <begin position="1"/>
        <end position="26"/>
    </location>
</feature>
<accession>A0A941AQB2</accession>
<dbReference type="SUPFAM" id="SSF53850">
    <property type="entry name" value="Periplasmic binding protein-like II"/>
    <property type="match status" value="1"/>
</dbReference>
<dbReference type="Gene3D" id="3.40.190.10">
    <property type="entry name" value="Periplasmic binding protein-like II"/>
    <property type="match status" value="2"/>
</dbReference>
<evidence type="ECO:0000256" key="3">
    <source>
        <dbReference type="ARBA" id="ARBA00022729"/>
    </source>
</evidence>
<dbReference type="RefSeq" id="WP_210596679.1">
    <property type="nucleotide sequence ID" value="NZ_JAGKSQ010000003.1"/>
</dbReference>
<dbReference type="PANTHER" id="PTHR30061">
    <property type="entry name" value="MALTOSE-BINDING PERIPLASMIC PROTEIN"/>
    <property type="match status" value="1"/>
</dbReference>
<evidence type="ECO:0000256" key="4">
    <source>
        <dbReference type="SAM" id="SignalP"/>
    </source>
</evidence>
<dbReference type="CDD" id="cd13585">
    <property type="entry name" value="PBP2_TMBP_like"/>
    <property type="match status" value="1"/>
</dbReference>
<comment type="similarity">
    <text evidence="1">Belongs to the bacterial solute-binding protein 1 family.</text>
</comment>
<gene>
    <name evidence="5" type="ORF">J7W16_07460</name>
</gene>
<dbReference type="Proteomes" id="UP000678228">
    <property type="component" value="Unassembled WGS sequence"/>
</dbReference>
<comment type="caution">
    <text evidence="5">The sequence shown here is derived from an EMBL/GenBank/DDBJ whole genome shotgun (WGS) entry which is preliminary data.</text>
</comment>
<evidence type="ECO:0000256" key="1">
    <source>
        <dbReference type="ARBA" id="ARBA00008520"/>
    </source>
</evidence>
<proteinExistence type="inferred from homology"/>
<keyword evidence="6" id="KW-1185">Reference proteome</keyword>
<dbReference type="GO" id="GO:0015768">
    <property type="term" value="P:maltose transport"/>
    <property type="evidence" value="ECO:0007669"/>
    <property type="project" value="TreeGrafter"/>
</dbReference>
<evidence type="ECO:0000313" key="6">
    <source>
        <dbReference type="Proteomes" id="UP000678228"/>
    </source>
</evidence>
<name>A0A941AQB2_9BACI</name>
<reference evidence="5" key="1">
    <citation type="submission" date="2021-03" db="EMBL/GenBank/DDBJ databases">
        <title>Bacillus suaedae sp. nov., isolated from Suaeda aralocaspica.</title>
        <authorList>
            <person name="Lei R.F.R."/>
        </authorList>
    </citation>
    <scope>NUCLEOTIDE SEQUENCE</scope>
    <source>
        <strain evidence="5">YZJH907-2</strain>
    </source>
</reference>
<keyword evidence="2" id="KW-0813">Transport</keyword>
<dbReference type="Pfam" id="PF01547">
    <property type="entry name" value="SBP_bac_1"/>
    <property type="match status" value="1"/>
</dbReference>